<sequence>MKECCIRGVKHEGEPKGEIKEVGGVKCYVAKAENSEYGVLYIPDAFGLELTNNRLLADDFAAAGYTTVIPDIFHGDPVPADALGPQAKAPFDLMKWFHSHPPERVEPVLQAAIKGMKEEYGVKKLGAVGYCFGGRYVVRFLGNGLIDAGFGAHVSFVSDEEFDAVKGPLSLACAEVDQIFPTEKRHKTEEILAKLGIPYESRVFSGTNHGFAVRCDLSDPKQKYAKEAAFTQATLWFDQWVKA</sequence>
<gene>
    <name evidence="2" type="ORF">PV09_08397</name>
</gene>
<dbReference type="InParanoid" id="A0A0D2A183"/>
<dbReference type="OrthoDB" id="17560at2759"/>
<dbReference type="PANTHER" id="PTHR17630">
    <property type="entry name" value="DIENELACTONE HYDROLASE"/>
    <property type="match status" value="1"/>
</dbReference>
<dbReference type="InterPro" id="IPR002925">
    <property type="entry name" value="Dienelactn_hydro"/>
</dbReference>
<dbReference type="EMBL" id="KN847568">
    <property type="protein sequence ID" value="KIW00050.1"/>
    <property type="molecule type" value="Genomic_DNA"/>
</dbReference>
<proteinExistence type="predicted"/>
<keyword evidence="3" id="KW-1185">Reference proteome</keyword>
<dbReference type="FunCoup" id="A0A0D2A183">
    <property type="interactions" value="249"/>
</dbReference>
<evidence type="ECO:0000259" key="1">
    <source>
        <dbReference type="Pfam" id="PF01738"/>
    </source>
</evidence>
<evidence type="ECO:0000313" key="3">
    <source>
        <dbReference type="Proteomes" id="UP000053259"/>
    </source>
</evidence>
<accession>A0A0D2A183</accession>
<dbReference type="GeneID" id="27316370"/>
<dbReference type="VEuPathDB" id="FungiDB:PV09_08397"/>
<dbReference type="STRING" id="253628.A0A0D2A183"/>
<dbReference type="PANTHER" id="PTHR17630:SF44">
    <property type="entry name" value="PROTEIN AIM2"/>
    <property type="match status" value="1"/>
</dbReference>
<dbReference type="RefSeq" id="XP_016209919.1">
    <property type="nucleotide sequence ID" value="XM_016362284.1"/>
</dbReference>
<organism evidence="2 3">
    <name type="scientific">Verruconis gallopava</name>
    <dbReference type="NCBI Taxonomy" id="253628"/>
    <lineage>
        <taxon>Eukaryota</taxon>
        <taxon>Fungi</taxon>
        <taxon>Dikarya</taxon>
        <taxon>Ascomycota</taxon>
        <taxon>Pezizomycotina</taxon>
        <taxon>Dothideomycetes</taxon>
        <taxon>Pleosporomycetidae</taxon>
        <taxon>Venturiales</taxon>
        <taxon>Sympoventuriaceae</taxon>
        <taxon>Verruconis</taxon>
    </lineage>
</organism>
<dbReference type="GO" id="GO:0016787">
    <property type="term" value="F:hydrolase activity"/>
    <property type="evidence" value="ECO:0007669"/>
    <property type="project" value="InterPro"/>
</dbReference>
<dbReference type="Gene3D" id="3.40.50.1820">
    <property type="entry name" value="alpha/beta hydrolase"/>
    <property type="match status" value="1"/>
</dbReference>
<dbReference type="AlphaFoldDB" id="A0A0D2A183"/>
<dbReference type="InterPro" id="IPR029058">
    <property type="entry name" value="AB_hydrolase_fold"/>
</dbReference>
<dbReference type="SUPFAM" id="SSF53474">
    <property type="entry name" value="alpha/beta-Hydrolases"/>
    <property type="match status" value="1"/>
</dbReference>
<dbReference type="HOGENOM" id="CLU_054590_2_1_1"/>
<dbReference type="Pfam" id="PF01738">
    <property type="entry name" value="DLH"/>
    <property type="match status" value="1"/>
</dbReference>
<feature type="domain" description="Dienelactone hydrolase" evidence="1">
    <location>
        <begin position="26"/>
        <end position="239"/>
    </location>
</feature>
<dbReference type="Proteomes" id="UP000053259">
    <property type="component" value="Unassembled WGS sequence"/>
</dbReference>
<name>A0A0D2A183_9PEZI</name>
<protein>
    <recommendedName>
        <fullName evidence="1">Dienelactone hydrolase domain-containing protein</fullName>
    </recommendedName>
</protein>
<evidence type="ECO:0000313" key="2">
    <source>
        <dbReference type="EMBL" id="KIW00050.1"/>
    </source>
</evidence>
<reference evidence="2 3" key="1">
    <citation type="submission" date="2015-01" db="EMBL/GenBank/DDBJ databases">
        <title>The Genome Sequence of Ochroconis gallopava CBS43764.</title>
        <authorList>
            <consortium name="The Broad Institute Genomics Platform"/>
            <person name="Cuomo C."/>
            <person name="de Hoog S."/>
            <person name="Gorbushina A."/>
            <person name="Stielow B."/>
            <person name="Teixiera M."/>
            <person name="Abouelleil A."/>
            <person name="Chapman S.B."/>
            <person name="Priest M."/>
            <person name="Young S.K."/>
            <person name="Wortman J."/>
            <person name="Nusbaum C."/>
            <person name="Birren B."/>
        </authorList>
    </citation>
    <scope>NUCLEOTIDE SEQUENCE [LARGE SCALE GENOMIC DNA]</scope>
    <source>
        <strain evidence="2 3">CBS 43764</strain>
    </source>
</reference>